<evidence type="ECO:0000256" key="1">
    <source>
        <dbReference type="SAM" id="MobiDB-lite"/>
    </source>
</evidence>
<feature type="transmembrane region" description="Helical" evidence="2">
    <location>
        <begin position="6"/>
        <end position="23"/>
    </location>
</feature>
<name>A0A147B8H7_9ACAR</name>
<keyword evidence="2" id="KW-1133">Transmembrane helix</keyword>
<feature type="non-terminal residue" evidence="3">
    <location>
        <position position="201"/>
    </location>
</feature>
<dbReference type="AlphaFoldDB" id="A0A147B8H7"/>
<feature type="transmembrane region" description="Helical" evidence="2">
    <location>
        <begin position="90"/>
        <end position="113"/>
    </location>
</feature>
<proteinExistence type="predicted"/>
<sequence length="201" mass="22427">QLWGIDMSLVLQVPISVLFYWMAVRFRRRYSLSCLFALLSIVYVLSLCLSQGSVYANVTLPLLAKCLTSYQVVFLWLTAIELFPTSSRGLGLGLCWFCAHLVLLIVPAISMTSVHEPRPTLSCAVMAAIALSCTTLDLFLPVTHSHILPDTYRELHQFQSRKSTLLSEDRPTSSPAKLHNWKRSSSSVSRKDIKAASSAHL</sequence>
<organism evidence="3">
    <name type="scientific">Alectorobius mimon</name>
    <dbReference type="NCBI Taxonomy" id="360319"/>
    <lineage>
        <taxon>Eukaryota</taxon>
        <taxon>Metazoa</taxon>
        <taxon>Ecdysozoa</taxon>
        <taxon>Arthropoda</taxon>
        <taxon>Chelicerata</taxon>
        <taxon>Arachnida</taxon>
        <taxon>Acari</taxon>
        <taxon>Parasitiformes</taxon>
        <taxon>Ixodida</taxon>
        <taxon>Ixodoidea</taxon>
        <taxon>Argasidae</taxon>
        <taxon>Ornithodorinae</taxon>
        <taxon>Alectorobius</taxon>
    </lineage>
</organism>
<dbReference type="SUPFAM" id="SSF103473">
    <property type="entry name" value="MFS general substrate transporter"/>
    <property type="match status" value="1"/>
</dbReference>
<feature type="non-terminal residue" evidence="3">
    <location>
        <position position="1"/>
    </location>
</feature>
<feature type="region of interest" description="Disordered" evidence="1">
    <location>
        <begin position="163"/>
        <end position="201"/>
    </location>
</feature>
<feature type="transmembrane region" description="Helical" evidence="2">
    <location>
        <begin position="35"/>
        <end position="56"/>
    </location>
</feature>
<feature type="transmembrane region" description="Helical" evidence="2">
    <location>
        <begin position="119"/>
        <end position="140"/>
    </location>
</feature>
<feature type="transmembrane region" description="Helical" evidence="2">
    <location>
        <begin position="62"/>
        <end position="83"/>
    </location>
</feature>
<dbReference type="EMBL" id="GEIB01000949">
    <property type="protein sequence ID" value="JAR87099.1"/>
    <property type="molecule type" value="Transcribed_RNA"/>
</dbReference>
<evidence type="ECO:0000313" key="3">
    <source>
        <dbReference type="EMBL" id="JAR87099.1"/>
    </source>
</evidence>
<dbReference type="InterPro" id="IPR036259">
    <property type="entry name" value="MFS_trans_sf"/>
</dbReference>
<dbReference type="Gene3D" id="1.20.1250.20">
    <property type="entry name" value="MFS general substrate transporter like domains"/>
    <property type="match status" value="1"/>
</dbReference>
<protein>
    <submittedName>
        <fullName evidence="3">Organic cation transporter</fullName>
    </submittedName>
</protein>
<accession>A0A147B8H7</accession>
<reference evidence="3" key="1">
    <citation type="submission" date="2016-03" db="EMBL/GenBank/DDBJ databases">
        <title>Gut transcriptome analysis on engorged females of Ornithodoros mimon (Acari: Argasidae) and phylogenetic inferences of soft ticks.</title>
        <authorList>
            <person name="Landulfo G.A."/>
            <person name="Giovanni D."/>
            <person name="Carvalho E."/>
            <person name="Junqueira-de-Azevedo I."/>
            <person name="Patane J."/>
            <person name="Mendoca R."/>
            <person name="Barros-Battesti D."/>
        </authorList>
    </citation>
    <scope>NUCLEOTIDE SEQUENCE</scope>
    <source>
        <strain evidence="3">Females</strain>
        <tissue evidence="3">Gut</tissue>
    </source>
</reference>
<keyword evidence="2" id="KW-0472">Membrane</keyword>
<keyword evidence="2" id="KW-0812">Transmembrane</keyword>
<evidence type="ECO:0000256" key="2">
    <source>
        <dbReference type="SAM" id="Phobius"/>
    </source>
</evidence>